<reference evidence="2 3" key="1">
    <citation type="submission" date="2020-08" db="EMBL/GenBank/DDBJ databases">
        <title>Genomic Encyclopedia of Type Strains, Phase IV (KMG-IV): sequencing the most valuable type-strain genomes for metagenomic binning, comparative biology and taxonomic classification.</title>
        <authorList>
            <person name="Goeker M."/>
        </authorList>
    </citation>
    <scope>NUCLEOTIDE SEQUENCE [LARGE SCALE GENOMIC DNA]</scope>
    <source>
        <strain evidence="2 3">DSM 11590</strain>
    </source>
</reference>
<name>A0A7W9ZF30_NOVIT</name>
<dbReference type="SUPFAM" id="SSF88874">
    <property type="entry name" value="Receptor-binding domain of short tail fibre protein gp12"/>
    <property type="match status" value="1"/>
</dbReference>
<dbReference type="InterPro" id="IPR037053">
    <property type="entry name" value="Phage_tail_collar_dom_sf"/>
</dbReference>
<dbReference type="Gene3D" id="3.90.1340.10">
    <property type="entry name" value="Phage tail collar domain"/>
    <property type="match status" value="1"/>
</dbReference>
<proteinExistence type="predicted"/>
<evidence type="ECO:0000313" key="2">
    <source>
        <dbReference type="EMBL" id="MBB6210250.1"/>
    </source>
</evidence>
<accession>A0A7W9ZF30</accession>
<dbReference type="RefSeq" id="WP_184263090.1">
    <property type="nucleotide sequence ID" value="NZ_JACIIX010000005.1"/>
</dbReference>
<protein>
    <submittedName>
        <fullName evidence="2">Microcystin-dependent protein</fullName>
    </submittedName>
</protein>
<evidence type="ECO:0000313" key="3">
    <source>
        <dbReference type="Proteomes" id="UP000544872"/>
    </source>
</evidence>
<dbReference type="InterPro" id="IPR011083">
    <property type="entry name" value="Phage_tail_collar_dom"/>
</dbReference>
<gene>
    <name evidence="2" type="ORF">FHS48_001665</name>
</gene>
<dbReference type="EMBL" id="JACIIX010000005">
    <property type="protein sequence ID" value="MBB6210250.1"/>
    <property type="molecule type" value="Genomic_DNA"/>
</dbReference>
<dbReference type="Proteomes" id="UP000544872">
    <property type="component" value="Unassembled WGS sequence"/>
</dbReference>
<sequence length="188" mass="19145">MVDCYLGEIRLFAGPYAPEGWADCNGQLLSLASNQVLFSLIGVTYGGDGRTNFALPNLGGRVAVGAGAGTGLTVRAVGQTGGKAVVSLEVANMPAHTHSFTVSNQDGTSPNALPAPGASGSVVLANMAPVSGGTVATYTDATVAAANQPQVMEDAIEAVGTIQPHENIMPSMGMRYIIALQGLYPQRP</sequence>
<evidence type="ECO:0000259" key="1">
    <source>
        <dbReference type="Pfam" id="PF07484"/>
    </source>
</evidence>
<organism evidence="2 3">
    <name type="scientific">Novispirillum itersonii</name>
    <name type="common">Aquaspirillum itersonii</name>
    <dbReference type="NCBI Taxonomy" id="189"/>
    <lineage>
        <taxon>Bacteria</taxon>
        <taxon>Pseudomonadati</taxon>
        <taxon>Pseudomonadota</taxon>
        <taxon>Alphaproteobacteria</taxon>
        <taxon>Rhodospirillales</taxon>
        <taxon>Novispirillaceae</taxon>
        <taxon>Novispirillum</taxon>
    </lineage>
</organism>
<dbReference type="Pfam" id="PF07484">
    <property type="entry name" value="Collar"/>
    <property type="match status" value="1"/>
</dbReference>
<feature type="domain" description="Phage tail collar" evidence="1">
    <location>
        <begin position="7"/>
        <end position="62"/>
    </location>
</feature>
<keyword evidence="3" id="KW-1185">Reference proteome</keyword>
<dbReference type="AlphaFoldDB" id="A0A7W9ZF30"/>
<comment type="caution">
    <text evidence="2">The sequence shown here is derived from an EMBL/GenBank/DDBJ whole genome shotgun (WGS) entry which is preliminary data.</text>
</comment>